<evidence type="ECO:0000313" key="2">
    <source>
        <dbReference type="Proteomes" id="UP000482155"/>
    </source>
</evidence>
<comment type="caution">
    <text evidence="1">The sequence shown here is derived from an EMBL/GenBank/DDBJ whole genome shotgun (WGS) entry which is preliminary data.</text>
</comment>
<proteinExistence type="predicted"/>
<gene>
    <name evidence="1" type="ORF">G3574_03410</name>
</gene>
<evidence type="ECO:0000313" key="1">
    <source>
        <dbReference type="EMBL" id="NEX60117.1"/>
    </source>
</evidence>
<name>A0A6B3SGV9_9BURK</name>
<dbReference type="EMBL" id="JAAIVB010000011">
    <property type="protein sequence ID" value="NEX60117.1"/>
    <property type="molecule type" value="Genomic_DNA"/>
</dbReference>
<dbReference type="AlphaFoldDB" id="A0A6B3SGV9"/>
<sequence>MDFTPIKESALAYLHTSEDDEEWPDVSSRYHVLGGAPETVLLLVSLLEKQASSPDTPTREELEALGQLVRHMADYIKRNQGIKADPERDDLLARSRQLLGLIGI</sequence>
<keyword evidence="2" id="KW-1185">Reference proteome</keyword>
<dbReference type="RefSeq" id="WP_163960619.1">
    <property type="nucleotide sequence ID" value="NZ_JAAIVB010000011.1"/>
</dbReference>
<accession>A0A6B3SGV9</accession>
<protein>
    <submittedName>
        <fullName evidence="1">Uncharacterized protein</fullName>
    </submittedName>
</protein>
<dbReference type="Proteomes" id="UP000482155">
    <property type="component" value="Unassembled WGS sequence"/>
</dbReference>
<organism evidence="1 2">
    <name type="scientific">Noviherbaspirillum galbum</name>
    <dbReference type="NCBI Taxonomy" id="2709383"/>
    <lineage>
        <taxon>Bacteria</taxon>
        <taxon>Pseudomonadati</taxon>
        <taxon>Pseudomonadota</taxon>
        <taxon>Betaproteobacteria</taxon>
        <taxon>Burkholderiales</taxon>
        <taxon>Oxalobacteraceae</taxon>
        <taxon>Noviherbaspirillum</taxon>
    </lineage>
</organism>
<reference evidence="1 2" key="1">
    <citation type="submission" date="2020-02" db="EMBL/GenBank/DDBJ databases">
        <authorList>
            <person name="Kim M.K."/>
        </authorList>
    </citation>
    <scope>NUCLEOTIDE SEQUENCE [LARGE SCALE GENOMIC DNA]</scope>
    <source>
        <strain evidence="1 2">17J57-3</strain>
    </source>
</reference>